<evidence type="ECO:0000259" key="8">
    <source>
        <dbReference type="Pfam" id="PF13407"/>
    </source>
</evidence>
<keyword evidence="10" id="KW-1185">Reference proteome</keyword>
<dbReference type="InterPro" id="IPR028082">
    <property type="entry name" value="Peripla_BP_I"/>
</dbReference>
<evidence type="ECO:0000256" key="4">
    <source>
        <dbReference type="ARBA" id="ARBA00022729"/>
    </source>
</evidence>
<feature type="domain" description="Periplasmic binding protein" evidence="8">
    <location>
        <begin position="39"/>
        <end position="316"/>
    </location>
</feature>
<keyword evidence="7" id="KW-0812">Transmembrane</keyword>
<protein>
    <recommendedName>
        <fullName evidence="6">D-galactose/methyl-galactoside binding periplasmic protein MglB</fullName>
    </recommendedName>
</protein>
<comment type="caution">
    <text evidence="9">The sequence shown here is derived from an EMBL/GenBank/DDBJ whole genome shotgun (WGS) entry which is preliminary data.</text>
</comment>
<evidence type="ECO:0000256" key="1">
    <source>
        <dbReference type="ARBA" id="ARBA00004196"/>
    </source>
</evidence>
<keyword evidence="7" id="KW-0472">Membrane</keyword>
<dbReference type="SUPFAM" id="SSF53822">
    <property type="entry name" value="Periplasmic binding protein-like I"/>
    <property type="match status" value="1"/>
</dbReference>
<feature type="transmembrane region" description="Helical" evidence="7">
    <location>
        <begin position="7"/>
        <end position="25"/>
    </location>
</feature>
<dbReference type="CDD" id="cd01539">
    <property type="entry name" value="PBP1_GGBP"/>
    <property type="match status" value="1"/>
</dbReference>
<evidence type="ECO:0000313" key="10">
    <source>
        <dbReference type="Proteomes" id="UP000655830"/>
    </source>
</evidence>
<organism evidence="9 10">
    <name type="scientific">Zhenhengia yiwuensis</name>
    <dbReference type="NCBI Taxonomy" id="2763666"/>
    <lineage>
        <taxon>Bacteria</taxon>
        <taxon>Bacillati</taxon>
        <taxon>Bacillota</taxon>
        <taxon>Clostridia</taxon>
        <taxon>Lachnospirales</taxon>
        <taxon>Lachnospiraceae</taxon>
        <taxon>Zhenhengia</taxon>
    </lineage>
</organism>
<accession>A0A926EIT0</accession>
<comment type="subunit">
    <text evidence="5">The ABC transporter complex is composed of one ATP-binding protein (MglA), two transmembrane proteins (MglC) and a solute-binding protein (MglB).</text>
</comment>
<keyword evidence="3" id="KW-0479">Metal-binding</keyword>
<gene>
    <name evidence="9" type="ORF">H8718_12505</name>
</gene>
<dbReference type="InterPro" id="IPR025997">
    <property type="entry name" value="SBP_2_dom"/>
</dbReference>
<dbReference type="Proteomes" id="UP000655830">
    <property type="component" value="Unassembled WGS sequence"/>
</dbReference>
<name>A0A926EIT0_9FIRM</name>
<evidence type="ECO:0000256" key="5">
    <source>
        <dbReference type="ARBA" id="ARBA00034323"/>
    </source>
</evidence>
<sequence length="337" mass="38212">MNQKKRYLLIITIVFVCFLLFKNYINTDLKHEENKVVKIGVCTYKASDTFIASIVTELEKIIKEEEQLRETTIKLDISDAKESQLTQNEQVQKYIALDYDVICVNIVDRTSAASLIDQAASAQIPLVFFNRQPVEEDMYRSDSVYYIGSNAKESAIMQGELIIEAYKQNPELIDKNQNGIIEYAILEGEAGHQDTVIRTEYAIKTLEEKGLELKRVAGWCANFDRNQAAALVEQWLSHEQEEIELILSNNDDMALGAADAIEKLEGESIAIVGIDGTPQGREAVDKGTLLGTVVSDQKLYARQIFTLCDALIKGEEFVDQLELEDNKYMWMPWGKYI</sequence>
<evidence type="ECO:0000313" key="9">
    <source>
        <dbReference type="EMBL" id="MBC8580349.1"/>
    </source>
</evidence>
<dbReference type="AlphaFoldDB" id="A0A926EIT0"/>
<dbReference type="EMBL" id="JACRSY010000019">
    <property type="protein sequence ID" value="MBC8580349.1"/>
    <property type="molecule type" value="Genomic_DNA"/>
</dbReference>
<evidence type="ECO:0000256" key="3">
    <source>
        <dbReference type="ARBA" id="ARBA00022723"/>
    </source>
</evidence>
<dbReference type="PANTHER" id="PTHR46847:SF1">
    <property type="entry name" value="D-ALLOSE-BINDING PERIPLASMIC PROTEIN-RELATED"/>
    <property type="match status" value="1"/>
</dbReference>
<evidence type="ECO:0000256" key="2">
    <source>
        <dbReference type="ARBA" id="ARBA00007639"/>
    </source>
</evidence>
<dbReference type="GO" id="GO:0030313">
    <property type="term" value="C:cell envelope"/>
    <property type="evidence" value="ECO:0007669"/>
    <property type="project" value="UniProtKB-SubCell"/>
</dbReference>
<dbReference type="Pfam" id="PF13407">
    <property type="entry name" value="Peripla_BP_4"/>
    <property type="match status" value="1"/>
</dbReference>
<comment type="similarity">
    <text evidence="2">Belongs to the bacterial solute-binding protein 2 family.</text>
</comment>
<reference evidence="9" key="1">
    <citation type="submission" date="2020-08" db="EMBL/GenBank/DDBJ databases">
        <title>Genome public.</title>
        <authorList>
            <person name="Liu C."/>
            <person name="Sun Q."/>
        </authorList>
    </citation>
    <scope>NUCLEOTIDE SEQUENCE</scope>
    <source>
        <strain evidence="9">NSJ-12</strain>
    </source>
</reference>
<dbReference type="GO" id="GO:0046872">
    <property type="term" value="F:metal ion binding"/>
    <property type="evidence" value="ECO:0007669"/>
    <property type="project" value="UniProtKB-KW"/>
</dbReference>
<dbReference type="RefSeq" id="WP_249333178.1">
    <property type="nucleotide sequence ID" value="NZ_JACRSY010000019.1"/>
</dbReference>
<dbReference type="Gene3D" id="3.40.50.2300">
    <property type="match status" value="2"/>
</dbReference>
<evidence type="ECO:0000256" key="6">
    <source>
        <dbReference type="ARBA" id="ARBA00034344"/>
    </source>
</evidence>
<dbReference type="PANTHER" id="PTHR46847">
    <property type="entry name" value="D-ALLOSE-BINDING PERIPLASMIC PROTEIN-RELATED"/>
    <property type="match status" value="1"/>
</dbReference>
<dbReference type="InterPro" id="IPR044085">
    <property type="entry name" value="MglB-like_PBP1"/>
</dbReference>
<evidence type="ECO:0000256" key="7">
    <source>
        <dbReference type="SAM" id="Phobius"/>
    </source>
</evidence>
<proteinExistence type="inferred from homology"/>
<keyword evidence="4" id="KW-0732">Signal</keyword>
<comment type="subcellular location">
    <subcellularLocation>
        <location evidence="1">Cell envelope</location>
    </subcellularLocation>
</comment>
<dbReference type="GO" id="GO:0030246">
    <property type="term" value="F:carbohydrate binding"/>
    <property type="evidence" value="ECO:0007669"/>
    <property type="project" value="InterPro"/>
</dbReference>
<keyword evidence="7" id="KW-1133">Transmembrane helix</keyword>